<accession>A0A4Z0H671</accession>
<dbReference type="AlphaFoldDB" id="A0A4Z0H671"/>
<evidence type="ECO:0000313" key="8">
    <source>
        <dbReference type="EMBL" id="TGB05307.1"/>
    </source>
</evidence>
<keyword evidence="5 6" id="KW-0472">Membrane</keyword>
<organism evidence="8 9">
    <name type="scientific">Halobacillus salinus</name>
    <dbReference type="NCBI Taxonomy" id="192814"/>
    <lineage>
        <taxon>Bacteria</taxon>
        <taxon>Bacillati</taxon>
        <taxon>Bacillota</taxon>
        <taxon>Bacilli</taxon>
        <taxon>Bacillales</taxon>
        <taxon>Bacillaceae</taxon>
        <taxon>Halobacillus</taxon>
    </lineage>
</organism>
<feature type="domain" description="ABC-2 type transporter transmembrane" evidence="7">
    <location>
        <begin position="19"/>
        <end position="387"/>
    </location>
</feature>
<protein>
    <submittedName>
        <fullName evidence="8">ABC transporter permease</fullName>
    </submittedName>
</protein>
<feature type="transmembrane region" description="Helical" evidence="6">
    <location>
        <begin position="183"/>
        <end position="207"/>
    </location>
</feature>
<dbReference type="EMBL" id="SRJC01000001">
    <property type="protein sequence ID" value="TGB05307.1"/>
    <property type="molecule type" value="Genomic_DNA"/>
</dbReference>
<feature type="transmembrane region" description="Helical" evidence="6">
    <location>
        <begin position="368"/>
        <end position="387"/>
    </location>
</feature>
<keyword evidence="4 6" id="KW-1133">Transmembrane helix</keyword>
<feature type="transmembrane region" description="Helical" evidence="6">
    <location>
        <begin position="20"/>
        <end position="42"/>
    </location>
</feature>
<dbReference type="GO" id="GO:0005886">
    <property type="term" value="C:plasma membrane"/>
    <property type="evidence" value="ECO:0007669"/>
    <property type="project" value="UniProtKB-SubCell"/>
</dbReference>
<name>A0A4Z0H671_9BACI</name>
<comment type="caution">
    <text evidence="8">The sequence shown here is derived from an EMBL/GenBank/DDBJ whole genome shotgun (WGS) entry which is preliminary data.</text>
</comment>
<feature type="transmembrane region" description="Helical" evidence="6">
    <location>
        <begin position="339"/>
        <end position="356"/>
    </location>
</feature>
<dbReference type="InterPro" id="IPR051449">
    <property type="entry name" value="ABC-2_transporter_component"/>
</dbReference>
<evidence type="ECO:0000313" key="9">
    <source>
        <dbReference type="Proteomes" id="UP000297982"/>
    </source>
</evidence>
<dbReference type="Pfam" id="PF12698">
    <property type="entry name" value="ABC2_membrane_3"/>
    <property type="match status" value="1"/>
</dbReference>
<dbReference type="STRING" id="192814.GCA_900166575_02397"/>
<feature type="transmembrane region" description="Helical" evidence="6">
    <location>
        <begin position="313"/>
        <end position="333"/>
    </location>
</feature>
<gene>
    <name evidence="8" type="ORF">E4663_10055</name>
</gene>
<dbReference type="PANTHER" id="PTHR30294">
    <property type="entry name" value="MEMBRANE COMPONENT OF ABC TRANSPORTER YHHJ-RELATED"/>
    <property type="match status" value="1"/>
</dbReference>
<keyword evidence="2" id="KW-1003">Cell membrane</keyword>
<comment type="subcellular location">
    <subcellularLocation>
        <location evidence="1">Cell membrane</location>
        <topology evidence="1">Multi-pass membrane protein</topology>
    </subcellularLocation>
</comment>
<evidence type="ECO:0000256" key="1">
    <source>
        <dbReference type="ARBA" id="ARBA00004651"/>
    </source>
</evidence>
<feature type="transmembrane region" description="Helical" evidence="6">
    <location>
        <begin position="228"/>
        <end position="254"/>
    </location>
</feature>
<feature type="transmembrane region" description="Helical" evidence="6">
    <location>
        <begin position="279"/>
        <end position="301"/>
    </location>
</feature>
<keyword evidence="9" id="KW-1185">Reference proteome</keyword>
<keyword evidence="3 6" id="KW-0812">Transmembrane</keyword>
<sequence>MNKFFTILAHTYKNRVKSKAFIITTIITIMLILVVSNLQSIIETFSGDQDAKQVAVLSEDAQWQESLSQVLASNDDLSIQSYDGTIEEAKQEVEDGDYEAAVSMKEGANGLPEGTFYSNQIANTSVSETIRQSLQQVKASVATERANVDQQVLQEITAPVAFELVALKDQAKSQEELNQTRGIVYIMLFFMYISVLMYGNMISTEVATEKSSRVMEILISSVSPVSQMFAKILGIALLGLTQFALFVIVGYFSIQRSQQLGQASFLDSVGLTNVDPGTIVYALVFFILGYLLYATLAATLGSLVSRLEDAQQLMVPMTLLVVAAFMIAVIGLGTPDSKFVTISSYFPFFTPLIMFLRVGMLEIPAWEVGLSLVILVGSIVLLGWIGARVYRGGVLLYGKSSSLKDIKSALQIAKREK</sequence>
<dbReference type="RefSeq" id="WP_135327459.1">
    <property type="nucleotide sequence ID" value="NZ_SRJC01000001.1"/>
</dbReference>
<evidence type="ECO:0000256" key="4">
    <source>
        <dbReference type="ARBA" id="ARBA00022989"/>
    </source>
</evidence>
<dbReference type="GO" id="GO:0140359">
    <property type="term" value="F:ABC-type transporter activity"/>
    <property type="evidence" value="ECO:0007669"/>
    <property type="project" value="InterPro"/>
</dbReference>
<evidence type="ECO:0000256" key="5">
    <source>
        <dbReference type="ARBA" id="ARBA00023136"/>
    </source>
</evidence>
<evidence type="ECO:0000256" key="2">
    <source>
        <dbReference type="ARBA" id="ARBA00022475"/>
    </source>
</evidence>
<dbReference type="PANTHER" id="PTHR30294:SF29">
    <property type="entry name" value="MULTIDRUG ABC TRANSPORTER PERMEASE YBHS-RELATED"/>
    <property type="match status" value="1"/>
</dbReference>
<evidence type="ECO:0000256" key="6">
    <source>
        <dbReference type="SAM" id="Phobius"/>
    </source>
</evidence>
<evidence type="ECO:0000259" key="7">
    <source>
        <dbReference type="Pfam" id="PF12698"/>
    </source>
</evidence>
<reference evidence="8 9" key="1">
    <citation type="journal article" date="2003" name="Int. J. Syst. Evol. Microbiol.">
        <title>Halobacillus salinus sp. nov., isolated from a salt lake on the coast of the East Sea in Korea.</title>
        <authorList>
            <person name="Yoon J.H."/>
            <person name="Kang K.H."/>
            <person name="Park Y.H."/>
        </authorList>
    </citation>
    <scope>NUCLEOTIDE SEQUENCE [LARGE SCALE GENOMIC DNA]</scope>
    <source>
        <strain evidence="8 9">HSL-3</strain>
    </source>
</reference>
<proteinExistence type="predicted"/>
<dbReference type="InterPro" id="IPR013525">
    <property type="entry name" value="ABC2_TM"/>
</dbReference>
<dbReference type="Proteomes" id="UP000297982">
    <property type="component" value="Unassembled WGS sequence"/>
</dbReference>
<evidence type="ECO:0000256" key="3">
    <source>
        <dbReference type="ARBA" id="ARBA00022692"/>
    </source>
</evidence>